<dbReference type="Pfam" id="PF21362">
    <property type="entry name" value="Sina_RING"/>
    <property type="match status" value="1"/>
</dbReference>
<dbReference type="UniPathway" id="UPA00143"/>
<dbReference type="Pfam" id="PF21361">
    <property type="entry name" value="Sina_ZnF"/>
    <property type="match status" value="1"/>
</dbReference>
<organism evidence="12 13">
    <name type="scientific">Zizania palustris</name>
    <name type="common">Northern wild rice</name>
    <dbReference type="NCBI Taxonomy" id="103762"/>
    <lineage>
        <taxon>Eukaryota</taxon>
        <taxon>Viridiplantae</taxon>
        <taxon>Streptophyta</taxon>
        <taxon>Embryophyta</taxon>
        <taxon>Tracheophyta</taxon>
        <taxon>Spermatophyta</taxon>
        <taxon>Magnoliopsida</taxon>
        <taxon>Liliopsida</taxon>
        <taxon>Poales</taxon>
        <taxon>Poaceae</taxon>
        <taxon>BOP clade</taxon>
        <taxon>Oryzoideae</taxon>
        <taxon>Oryzeae</taxon>
        <taxon>Zizaniinae</taxon>
        <taxon>Zizania</taxon>
    </lineage>
</organism>
<dbReference type="CDD" id="cd16571">
    <property type="entry name" value="RING-HC_SIAHs"/>
    <property type="match status" value="1"/>
</dbReference>
<dbReference type="PANTHER" id="PTHR10315:SF83">
    <property type="entry name" value="RING-TYPE E3 UBIQUITIN TRANSFERASE"/>
    <property type="match status" value="1"/>
</dbReference>
<keyword evidence="4" id="KW-0808">Transferase</keyword>
<dbReference type="EMBL" id="JAAALK010000284">
    <property type="protein sequence ID" value="KAG8067217.1"/>
    <property type="molecule type" value="Genomic_DNA"/>
</dbReference>
<evidence type="ECO:0000256" key="9">
    <source>
        <dbReference type="PROSITE-ProRule" id="PRU00455"/>
    </source>
</evidence>
<evidence type="ECO:0000313" key="12">
    <source>
        <dbReference type="EMBL" id="KAG8067217.1"/>
    </source>
</evidence>
<evidence type="ECO:0000256" key="3">
    <source>
        <dbReference type="ARBA" id="ARBA00012483"/>
    </source>
</evidence>
<accession>A0A8J5VCP3</accession>
<feature type="compositionally biased region" description="Acidic residues" evidence="10">
    <location>
        <begin position="26"/>
        <end position="44"/>
    </location>
</feature>
<dbReference type="PANTHER" id="PTHR10315">
    <property type="entry name" value="E3 UBIQUITIN PROTEIN LIGASE SIAH"/>
    <property type="match status" value="1"/>
</dbReference>
<dbReference type="GO" id="GO:0005737">
    <property type="term" value="C:cytoplasm"/>
    <property type="evidence" value="ECO:0007669"/>
    <property type="project" value="TreeGrafter"/>
</dbReference>
<evidence type="ECO:0000256" key="2">
    <source>
        <dbReference type="ARBA" id="ARBA00004906"/>
    </source>
</evidence>
<evidence type="ECO:0000256" key="8">
    <source>
        <dbReference type="ARBA" id="ARBA00022833"/>
    </source>
</evidence>
<evidence type="ECO:0000256" key="6">
    <source>
        <dbReference type="ARBA" id="ARBA00022771"/>
    </source>
</evidence>
<evidence type="ECO:0000256" key="1">
    <source>
        <dbReference type="ARBA" id="ARBA00000900"/>
    </source>
</evidence>
<dbReference type="InterPro" id="IPR013010">
    <property type="entry name" value="Znf_SIAH"/>
</dbReference>
<reference evidence="12" key="1">
    <citation type="journal article" date="2021" name="bioRxiv">
        <title>Whole Genome Assembly and Annotation of Northern Wild Rice, Zizania palustris L., Supports a Whole Genome Duplication in the Zizania Genus.</title>
        <authorList>
            <person name="Haas M."/>
            <person name="Kono T."/>
            <person name="Macchietto M."/>
            <person name="Millas R."/>
            <person name="McGilp L."/>
            <person name="Shao M."/>
            <person name="Duquette J."/>
            <person name="Hirsch C.N."/>
            <person name="Kimball J."/>
        </authorList>
    </citation>
    <scope>NUCLEOTIDE SEQUENCE</scope>
    <source>
        <tissue evidence="12">Fresh leaf tissue</tissue>
    </source>
</reference>
<proteinExistence type="predicted"/>
<dbReference type="GO" id="GO:0016567">
    <property type="term" value="P:protein ubiquitination"/>
    <property type="evidence" value="ECO:0007669"/>
    <property type="project" value="UniProtKB-UniPathway"/>
</dbReference>
<keyword evidence="5" id="KW-0479">Metal-binding</keyword>
<protein>
    <recommendedName>
        <fullName evidence="3">RING-type E3 ubiquitin transferase</fullName>
        <ecNumber evidence="3">2.3.2.27</ecNumber>
    </recommendedName>
</protein>
<gene>
    <name evidence="12" type="ORF">GUJ93_ZPchr0005g15913</name>
</gene>
<evidence type="ECO:0000256" key="7">
    <source>
        <dbReference type="ARBA" id="ARBA00022786"/>
    </source>
</evidence>
<dbReference type="PROSITE" id="PS51081">
    <property type="entry name" value="ZF_SIAH"/>
    <property type="match status" value="1"/>
</dbReference>
<evidence type="ECO:0000256" key="5">
    <source>
        <dbReference type="ARBA" id="ARBA00022723"/>
    </source>
</evidence>
<dbReference type="InterPro" id="IPR052088">
    <property type="entry name" value="E3_ubiquitin-ligase_SINA"/>
</dbReference>
<dbReference type="GO" id="GO:0008270">
    <property type="term" value="F:zinc ion binding"/>
    <property type="evidence" value="ECO:0007669"/>
    <property type="project" value="UniProtKB-KW"/>
</dbReference>
<dbReference type="EC" id="2.3.2.27" evidence="3"/>
<keyword evidence="7" id="KW-0833">Ubl conjugation pathway</keyword>
<feature type="domain" description="SIAH-type" evidence="11">
    <location>
        <begin position="131"/>
        <end position="189"/>
    </location>
</feature>
<keyword evidence="13" id="KW-1185">Reference proteome</keyword>
<dbReference type="GO" id="GO:0061630">
    <property type="term" value="F:ubiquitin protein ligase activity"/>
    <property type="evidence" value="ECO:0007669"/>
    <property type="project" value="UniProtKB-EC"/>
</dbReference>
<name>A0A8J5VCP3_ZIZPA</name>
<evidence type="ECO:0000313" key="13">
    <source>
        <dbReference type="Proteomes" id="UP000729402"/>
    </source>
</evidence>
<keyword evidence="8" id="KW-0862">Zinc</keyword>
<feature type="compositionally biased region" description="Acidic residues" evidence="10">
    <location>
        <begin position="1"/>
        <end position="18"/>
    </location>
</feature>
<comment type="caution">
    <text evidence="12">The sequence shown here is derived from an EMBL/GenBank/DDBJ whole genome shotgun (WGS) entry which is preliminary data.</text>
</comment>
<evidence type="ECO:0000259" key="11">
    <source>
        <dbReference type="PROSITE" id="PS51081"/>
    </source>
</evidence>
<evidence type="ECO:0000256" key="4">
    <source>
        <dbReference type="ARBA" id="ARBA00022679"/>
    </source>
</evidence>
<feature type="region of interest" description="Disordered" evidence="10">
    <location>
        <begin position="1"/>
        <end position="58"/>
    </location>
</feature>
<evidence type="ECO:0000256" key="10">
    <source>
        <dbReference type="SAM" id="MobiDB-lite"/>
    </source>
</evidence>
<sequence length="369" mass="39241">MLPMAEDDDGGSTEWEQEESGHSESDGGDSVEDEEMGDDEEEESAGVHGEVAPAPSTRAAVEGVTVVDADALECGVCCRPLRPPIFQCEVGHVVCSPCRDKLAAAGNCHVCGVAVGGGYRRCHALEQLVESIRVACPHAAHGCPARPAYYDLDAHQGACPHAPCHCPGVACGFVGSTAALLDHFAAAHNWSCITEVVSSDQSFSVLLQDGFNFILADHSRCCDATASHRHRLIIMLNMTQQPLGHVISVLGIHPHAAAKHMFLSQAVLPVHRAKVLFTNGLSVSKKCDGHLTGINVQNVCIPWEICTVSRVSQRVAEKSKGMATSARSRKSEKIFFTPSMAVEGVTAVVDADALKCGVCCCRPLRPPIF</sequence>
<dbReference type="OrthoDB" id="4788989at2759"/>
<reference evidence="12" key="2">
    <citation type="submission" date="2021-02" db="EMBL/GenBank/DDBJ databases">
        <authorList>
            <person name="Kimball J.A."/>
            <person name="Haas M.W."/>
            <person name="Macchietto M."/>
            <person name="Kono T."/>
            <person name="Duquette J."/>
            <person name="Shao M."/>
        </authorList>
    </citation>
    <scope>NUCLEOTIDE SEQUENCE</scope>
    <source>
        <tissue evidence="12">Fresh leaf tissue</tissue>
    </source>
</reference>
<comment type="pathway">
    <text evidence="2">Protein modification; protein ubiquitination.</text>
</comment>
<dbReference type="Proteomes" id="UP000729402">
    <property type="component" value="Unassembled WGS sequence"/>
</dbReference>
<keyword evidence="6 9" id="KW-0863">Zinc-finger</keyword>
<dbReference type="AlphaFoldDB" id="A0A8J5VCP3"/>
<dbReference type="InterPro" id="IPR049548">
    <property type="entry name" value="Sina-like_RING"/>
</dbReference>
<comment type="catalytic activity">
    <reaction evidence="1">
        <text>S-ubiquitinyl-[E2 ubiquitin-conjugating enzyme]-L-cysteine + [acceptor protein]-L-lysine = [E2 ubiquitin-conjugating enzyme]-L-cysteine + N(6)-ubiquitinyl-[acceptor protein]-L-lysine.</text>
        <dbReference type="EC" id="2.3.2.27"/>
    </reaction>
</comment>